<gene>
    <name evidence="1" type="ORF">RG1141_PA10470</name>
</gene>
<dbReference type="Proteomes" id="UP000028186">
    <property type="component" value="Plasmid pHAMBI1141a"/>
</dbReference>
<dbReference type="eggNOG" id="ENOG5033AXH">
    <property type="taxonomic scope" value="Bacteria"/>
</dbReference>
<name>A0A068TII5_NEOGA</name>
<dbReference type="KEGG" id="ngl:RG1141_PA10470"/>
<dbReference type="PATRIC" id="fig|1028801.3.peg.5651"/>
<dbReference type="HOGENOM" id="CLU_154609_1_0_5"/>
<reference evidence="2" key="1">
    <citation type="journal article" date="2014" name="BMC Genomics">
        <title>Genome sequencing of two Neorhizobium galegae strains reveals a noeT gene responsible for the unusual acetylation of the nodulation factors.</title>
        <authorList>
            <person name="Osterman J."/>
            <person name="Marsh J."/>
            <person name="Laine P.K."/>
            <person name="Zeng Z."/>
            <person name="Alatalo E."/>
            <person name="Sullivan J.T."/>
            <person name="Young J.P."/>
            <person name="Thomas-Oates J."/>
            <person name="Paulin L."/>
            <person name="Lindstrom K."/>
        </authorList>
    </citation>
    <scope>NUCLEOTIDE SEQUENCE [LARGE SCALE GENOMIC DNA]</scope>
    <source>
        <strain evidence="2">HAMBI 1141</strain>
        <plasmid evidence="2">II</plasmid>
    </source>
</reference>
<dbReference type="RefSeq" id="WP_040125134.1">
    <property type="nucleotide sequence ID" value="NZ_HG938356.1"/>
</dbReference>
<dbReference type="AlphaFoldDB" id="A0A068TII5"/>
<sequence>MRKENIDNTAPEQAVEAISAAHLLHPASHFNHPRDVLAAEHIGRDEKRAILASWASDISAIESMPALRRYPGMDNIVTYDEILEALKALDGGSDPLPAPTLPVLVETGRSDRRKRRNRRLRDRFGLCSDWNGRRRQLFET</sequence>
<proteinExistence type="predicted"/>
<protein>
    <submittedName>
        <fullName evidence="1">Mll2392 protein</fullName>
    </submittedName>
</protein>
<dbReference type="EMBL" id="HG938356">
    <property type="protein sequence ID" value="CDN57879.1"/>
    <property type="molecule type" value="Genomic_DNA"/>
</dbReference>
<evidence type="ECO:0000313" key="1">
    <source>
        <dbReference type="EMBL" id="CDN57879.1"/>
    </source>
</evidence>
<organism evidence="1 2">
    <name type="scientific">Neorhizobium galegae bv. officinalis bv. officinalis str. HAMBI 1141</name>
    <dbReference type="NCBI Taxonomy" id="1028801"/>
    <lineage>
        <taxon>Bacteria</taxon>
        <taxon>Pseudomonadati</taxon>
        <taxon>Pseudomonadota</taxon>
        <taxon>Alphaproteobacteria</taxon>
        <taxon>Hyphomicrobiales</taxon>
        <taxon>Rhizobiaceae</taxon>
        <taxon>Rhizobium/Agrobacterium group</taxon>
        <taxon>Neorhizobium</taxon>
    </lineage>
</organism>
<keyword evidence="1" id="KW-0614">Plasmid</keyword>
<evidence type="ECO:0000313" key="2">
    <source>
        <dbReference type="Proteomes" id="UP000028186"/>
    </source>
</evidence>
<geneLocation type="plasmid" evidence="2">
    <name>II</name>
</geneLocation>
<accession>A0A068TII5</accession>